<evidence type="ECO:0000256" key="1">
    <source>
        <dbReference type="ARBA" id="ARBA00022741"/>
    </source>
</evidence>
<dbReference type="Gene3D" id="3.40.50.300">
    <property type="entry name" value="P-loop containing nucleotide triphosphate hydrolases"/>
    <property type="match status" value="1"/>
</dbReference>
<dbReference type="HOGENOM" id="CLU_000604_1_22_9"/>
<dbReference type="eggNOG" id="COG1136">
    <property type="taxonomic scope" value="Bacteria"/>
</dbReference>
<organism evidence="4 5">
    <name type="scientific">Gottschalkia acidurici (strain ATCC 7906 / DSM 604 / BCRC 14475 / CIP 104303 / KCTC 5404 / NCIMB 10678 / 9a)</name>
    <name type="common">Clostridium acidurici</name>
    <dbReference type="NCBI Taxonomy" id="1128398"/>
    <lineage>
        <taxon>Bacteria</taxon>
        <taxon>Bacillati</taxon>
        <taxon>Bacillota</taxon>
        <taxon>Tissierellia</taxon>
        <taxon>Tissierellales</taxon>
        <taxon>Gottschalkiaceae</taxon>
        <taxon>Gottschalkia</taxon>
    </lineage>
</organism>
<accession>K0ATF7</accession>
<dbReference type="SUPFAM" id="SSF52540">
    <property type="entry name" value="P-loop containing nucleoside triphosphate hydrolases"/>
    <property type="match status" value="1"/>
</dbReference>
<proteinExistence type="predicted"/>
<evidence type="ECO:0000256" key="2">
    <source>
        <dbReference type="ARBA" id="ARBA00022840"/>
    </source>
</evidence>
<dbReference type="GO" id="GO:0005524">
    <property type="term" value="F:ATP binding"/>
    <property type="evidence" value="ECO:0007669"/>
    <property type="project" value="UniProtKB-KW"/>
</dbReference>
<feature type="domain" description="ABC transporter" evidence="3">
    <location>
        <begin position="4"/>
        <end position="211"/>
    </location>
</feature>
<name>K0ATF7_GOTA9</name>
<dbReference type="Proteomes" id="UP000006094">
    <property type="component" value="Chromosome"/>
</dbReference>
<dbReference type="InterPro" id="IPR003593">
    <property type="entry name" value="AAA+_ATPase"/>
</dbReference>
<evidence type="ECO:0000313" key="5">
    <source>
        <dbReference type="Proteomes" id="UP000006094"/>
    </source>
</evidence>
<dbReference type="InterPro" id="IPR017871">
    <property type="entry name" value="ABC_transporter-like_CS"/>
</dbReference>
<protein>
    <submittedName>
        <fullName evidence="4">Macrolide export ATP-binding/permease protein</fullName>
    </submittedName>
</protein>
<evidence type="ECO:0000259" key="3">
    <source>
        <dbReference type="PROSITE" id="PS50893"/>
    </source>
</evidence>
<dbReference type="InterPro" id="IPR027417">
    <property type="entry name" value="P-loop_NTPase"/>
</dbReference>
<reference evidence="4 5" key="1">
    <citation type="journal article" date="2012" name="PLoS ONE">
        <title>The purine-utilizing bacterium Clostridium acidurici 9a: a genome-guided metabolic reconsideration.</title>
        <authorList>
            <person name="Hartwich K."/>
            <person name="Poehlein A."/>
            <person name="Daniel R."/>
        </authorList>
    </citation>
    <scope>NUCLEOTIDE SEQUENCE [LARGE SCALE GENOMIC DNA]</scope>
    <source>
        <strain evidence="5">ATCC 7906 / DSM 604 / BCRC 14475 / CIP 104303 / KCTC 5404 / NCIMB 10678 / 9a</strain>
    </source>
</reference>
<dbReference type="Pfam" id="PF00005">
    <property type="entry name" value="ABC_tran"/>
    <property type="match status" value="1"/>
</dbReference>
<keyword evidence="1" id="KW-0547">Nucleotide-binding</keyword>
<dbReference type="PROSITE" id="PS00211">
    <property type="entry name" value="ABC_TRANSPORTER_1"/>
    <property type="match status" value="1"/>
</dbReference>
<keyword evidence="5" id="KW-1185">Reference proteome</keyword>
<evidence type="ECO:0000313" key="4">
    <source>
        <dbReference type="EMBL" id="AFS77143.1"/>
    </source>
</evidence>
<dbReference type="NCBIfam" id="TIGR03608">
    <property type="entry name" value="L_ocin_972_ABC"/>
    <property type="match status" value="1"/>
</dbReference>
<dbReference type="AlphaFoldDB" id="K0ATF7"/>
<dbReference type="GO" id="GO:0016887">
    <property type="term" value="F:ATP hydrolysis activity"/>
    <property type="evidence" value="ECO:0007669"/>
    <property type="project" value="InterPro"/>
</dbReference>
<dbReference type="RefSeq" id="WP_014966280.1">
    <property type="nucleotide sequence ID" value="NC_018664.1"/>
</dbReference>
<dbReference type="InterPro" id="IPR019895">
    <property type="entry name" value="L_ocin_972_ABC"/>
</dbReference>
<sequence>MSIISLKNINKSFGSNKILDNFNLEIEKGEFIAIVGESGSGKSTLLNIIGMLDDFDSGELIVSGNKNLKSSSKDAEKLRRHEIGYIFQNFALIDNVTVSENLDIALTYRDDIKDKENVKLKILKEIGLPDKINSKIYELSGGEQQRVSISMVFLKPCNIILADEPTGSLDDINKEIIMDFLKKVNKGGKTVIIVTHDKDVSKMCNKIVKLK</sequence>
<dbReference type="KEGG" id="cad:Curi_c00620"/>
<keyword evidence="2 4" id="KW-0067">ATP-binding</keyword>
<dbReference type="PANTHER" id="PTHR42798:SF4">
    <property type="entry name" value="ABC TRANSPORTER DOMAIN-CONTAINING PROTEIN"/>
    <property type="match status" value="1"/>
</dbReference>
<dbReference type="SMART" id="SM00382">
    <property type="entry name" value="AAA"/>
    <property type="match status" value="1"/>
</dbReference>
<dbReference type="EMBL" id="CP003326">
    <property type="protein sequence ID" value="AFS77143.1"/>
    <property type="molecule type" value="Genomic_DNA"/>
</dbReference>
<gene>
    <name evidence="4" type="ordered locus">Curi_c00620</name>
</gene>
<dbReference type="PROSITE" id="PS50893">
    <property type="entry name" value="ABC_TRANSPORTER_2"/>
    <property type="match status" value="1"/>
</dbReference>
<dbReference type="OrthoDB" id="9802264at2"/>
<dbReference type="InterPro" id="IPR003439">
    <property type="entry name" value="ABC_transporter-like_ATP-bd"/>
</dbReference>
<dbReference type="STRING" id="1128398.Curi_c00620"/>
<dbReference type="PANTHER" id="PTHR42798">
    <property type="entry name" value="LIPOPROTEIN-RELEASING SYSTEM ATP-BINDING PROTEIN LOLD"/>
    <property type="match status" value="1"/>
</dbReference>